<dbReference type="SUPFAM" id="SSF54593">
    <property type="entry name" value="Glyoxalase/Bleomycin resistance protein/Dihydroxybiphenyl dioxygenase"/>
    <property type="match status" value="1"/>
</dbReference>
<protein>
    <submittedName>
        <fullName evidence="2">Catechol 2,3-dioxygenase-like lactoylglutathione lyase family enzyme</fullName>
    </submittedName>
</protein>
<dbReference type="InterPro" id="IPR037523">
    <property type="entry name" value="VOC_core"/>
</dbReference>
<dbReference type="RefSeq" id="WP_036044113.1">
    <property type="nucleotide sequence ID" value="NZ_JBGBYD010000002.1"/>
</dbReference>
<keyword evidence="3" id="KW-1185">Reference proteome</keyword>
<dbReference type="Gene3D" id="3.10.180.10">
    <property type="entry name" value="2,3-Dihydroxybiphenyl 1,2-Dioxygenase, domain 1"/>
    <property type="match status" value="1"/>
</dbReference>
<proteinExistence type="predicted"/>
<evidence type="ECO:0000313" key="2">
    <source>
        <dbReference type="EMBL" id="MEY9470094.1"/>
    </source>
</evidence>
<accession>A0ABV4GFQ1</accession>
<comment type="caution">
    <text evidence="2">The sequence shown here is derived from an EMBL/GenBank/DDBJ whole genome shotgun (WGS) entry which is preliminary data.</text>
</comment>
<dbReference type="EMBL" id="JBGBZN010000002">
    <property type="protein sequence ID" value="MEY9470094.1"/>
    <property type="molecule type" value="Genomic_DNA"/>
</dbReference>
<dbReference type="PROSITE" id="PS51819">
    <property type="entry name" value="VOC"/>
    <property type="match status" value="1"/>
</dbReference>
<name>A0ABV4GFQ1_9BRAD</name>
<evidence type="ECO:0000259" key="1">
    <source>
        <dbReference type="PROSITE" id="PS51819"/>
    </source>
</evidence>
<evidence type="ECO:0000313" key="3">
    <source>
        <dbReference type="Proteomes" id="UP001565474"/>
    </source>
</evidence>
<feature type="domain" description="VOC" evidence="1">
    <location>
        <begin position="23"/>
        <end position="164"/>
    </location>
</feature>
<dbReference type="InterPro" id="IPR029068">
    <property type="entry name" value="Glyas_Bleomycin-R_OHBP_Dase"/>
</dbReference>
<sequence length="229" mass="24677">MAKLETDREAGNRTLASRGADLKLEVVVIPVSDVDRSKAFYQRLGWRLDADFASGDGWRVVQFTPPGSACSVIFGRNVTSASPGSTRGLYLIVSDLDTARNELIDRGIAVSETFHGGGDVHAGAEEPYLFGSVRIGGVDPKRASYSSFASFSDPDGNGWFLQEVTTRLPGRIERDGATFSSTAGLAAALGRAAVAHGEHEKRTGVHDENWPDWYAEYIVREQAGQSLPS</sequence>
<gene>
    <name evidence="2" type="ORF">ABH992_002493</name>
</gene>
<reference evidence="2 3" key="1">
    <citation type="submission" date="2024-07" db="EMBL/GenBank/DDBJ databases">
        <title>Genomic Encyclopedia of Type Strains, Phase V (KMG-V): Genome sequencing to study the core and pangenomes of soil and plant-associated prokaryotes.</title>
        <authorList>
            <person name="Whitman W."/>
        </authorList>
    </citation>
    <scope>NUCLEOTIDE SEQUENCE [LARGE SCALE GENOMIC DNA]</scope>
    <source>
        <strain evidence="2 3">USDA 222</strain>
    </source>
</reference>
<organism evidence="2 3">
    <name type="scientific">Bradyrhizobium yuanmingense</name>
    <dbReference type="NCBI Taxonomy" id="108015"/>
    <lineage>
        <taxon>Bacteria</taxon>
        <taxon>Pseudomonadati</taxon>
        <taxon>Pseudomonadota</taxon>
        <taxon>Alphaproteobacteria</taxon>
        <taxon>Hyphomicrobiales</taxon>
        <taxon>Nitrobacteraceae</taxon>
        <taxon>Bradyrhizobium</taxon>
    </lineage>
</organism>
<dbReference type="Proteomes" id="UP001565474">
    <property type="component" value="Unassembled WGS sequence"/>
</dbReference>
<dbReference type="InterPro" id="IPR053863">
    <property type="entry name" value="Glyoxy/Ble-like_N"/>
</dbReference>
<dbReference type="Pfam" id="PF22677">
    <property type="entry name" value="Ble-like_N"/>
    <property type="match status" value="1"/>
</dbReference>